<dbReference type="EMBL" id="MU004246">
    <property type="protein sequence ID" value="KAF2663350.1"/>
    <property type="molecule type" value="Genomic_DNA"/>
</dbReference>
<dbReference type="AlphaFoldDB" id="A0A6A6TUB9"/>
<dbReference type="SUPFAM" id="SSF81383">
    <property type="entry name" value="F-box domain"/>
    <property type="match status" value="1"/>
</dbReference>
<dbReference type="PROSITE" id="PS00028">
    <property type="entry name" value="ZINC_FINGER_C2H2_1"/>
    <property type="match status" value="1"/>
</dbReference>
<organism evidence="2 3">
    <name type="scientific">Microthyrium microscopicum</name>
    <dbReference type="NCBI Taxonomy" id="703497"/>
    <lineage>
        <taxon>Eukaryota</taxon>
        <taxon>Fungi</taxon>
        <taxon>Dikarya</taxon>
        <taxon>Ascomycota</taxon>
        <taxon>Pezizomycotina</taxon>
        <taxon>Dothideomycetes</taxon>
        <taxon>Dothideomycetes incertae sedis</taxon>
        <taxon>Microthyriales</taxon>
        <taxon>Microthyriaceae</taxon>
        <taxon>Microthyrium</taxon>
    </lineage>
</organism>
<dbReference type="Proteomes" id="UP000799302">
    <property type="component" value="Unassembled WGS sequence"/>
</dbReference>
<dbReference type="InterPro" id="IPR036047">
    <property type="entry name" value="F-box-like_dom_sf"/>
</dbReference>
<evidence type="ECO:0000313" key="2">
    <source>
        <dbReference type="EMBL" id="KAF2663350.1"/>
    </source>
</evidence>
<dbReference type="CDD" id="cd09917">
    <property type="entry name" value="F-box_SF"/>
    <property type="match status" value="1"/>
</dbReference>
<sequence>MVSGATAFLTTEGEDELWSTCRFTIPPSPFPSLVAPRKRQRETRSEVKSFSRLLELPLEVLGTVFQFCDPGTLFQFMRTSRLLRSLTSNLFWTHPSIWYQVPLGWRGAEKDDPTSFGVLYAPFLQHLVQIEIDIGSADTVFRRYGPIEGTRLAKKEAEEFWQDVRLLFPSIQKVVLGAFPWRMTRVTLEGISKRNVLRLLKNTPPGIEAILSFNRGRFYQRSNTWKLDTSQATVQLQRAELWMPRRVELPKLCPGRKGALGDYQKMCRAENMCNLERRGLEMLTEETHVRYATRRLLVFGNKDSKACCTSRVCLERGIKCPKEQCGKVLHDRTGWIEHIQLHPRYPDKSCRQVAEETYAKDTPHHIIDVLKARERRIFELNARYEQLWLKVRLQMGEPNSEQWEKFRKSFYEQAKDELYPVNHYSNVENRDIALSQYLDHCFWLYFDPSHNEYCPAIPGYDEKAFAVEASSEFEP</sequence>
<dbReference type="PROSITE" id="PS50181">
    <property type="entry name" value="FBOX"/>
    <property type="match status" value="1"/>
</dbReference>
<evidence type="ECO:0000259" key="1">
    <source>
        <dbReference type="PROSITE" id="PS50181"/>
    </source>
</evidence>
<dbReference type="Pfam" id="PF00646">
    <property type="entry name" value="F-box"/>
    <property type="match status" value="1"/>
</dbReference>
<keyword evidence="3" id="KW-1185">Reference proteome</keyword>
<reference evidence="2" key="1">
    <citation type="journal article" date="2020" name="Stud. Mycol.">
        <title>101 Dothideomycetes genomes: a test case for predicting lifestyles and emergence of pathogens.</title>
        <authorList>
            <person name="Haridas S."/>
            <person name="Albert R."/>
            <person name="Binder M."/>
            <person name="Bloem J."/>
            <person name="Labutti K."/>
            <person name="Salamov A."/>
            <person name="Andreopoulos B."/>
            <person name="Baker S."/>
            <person name="Barry K."/>
            <person name="Bills G."/>
            <person name="Bluhm B."/>
            <person name="Cannon C."/>
            <person name="Castanera R."/>
            <person name="Culley D."/>
            <person name="Daum C."/>
            <person name="Ezra D."/>
            <person name="Gonzalez J."/>
            <person name="Henrissat B."/>
            <person name="Kuo A."/>
            <person name="Liang C."/>
            <person name="Lipzen A."/>
            <person name="Lutzoni F."/>
            <person name="Magnuson J."/>
            <person name="Mondo S."/>
            <person name="Nolan M."/>
            <person name="Ohm R."/>
            <person name="Pangilinan J."/>
            <person name="Park H.-J."/>
            <person name="Ramirez L."/>
            <person name="Alfaro M."/>
            <person name="Sun H."/>
            <person name="Tritt A."/>
            <person name="Yoshinaga Y."/>
            <person name="Zwiers L.-H."/>
            <person name="Turgeon B."/>
            <person name="Goodwin S."/>
            <person name="Spatafora J."/>
            <person name="Crous P."/>
            <person name="Grigoriev I."/>
        </authorList>
    </citation>
    <scope>NUCLEOTIDE SEQUENCE</scope>
    <source>
        <strain evidence="2">CBS 115976</strain>
    </source>
</reference>
<dbReference type="InterPro" id="IPR001810">
    <property type="entry name" value="F-box_dom"/>
</dbReference>
<proteinExistence type="predicted"/>
<evidence type="ECO:0000313" key="3">
    <source>
        <dbReference type="Proteomes" id="UP000799302"/>
    </source>
</evidence>
<accession>A0A6A6TUB9</accession>
<name>A0A6A6TUB9_9PEZI</name>
<protein>
    <recommendedName>
        <fullName evidence="1">F-box domain-containing protein</fullName>
    </recommendedName>
</protein>
<gene>
    <name evidence="2" type="ORF">BT63DRAFT_430531</name>
</gene>
<dbReference type="InterPro" id="IPR013087">
    <property type="entry name" value="Znf_C2H2_type"/>
</dbReference>
<feature type="domain" description="F-box" evidence="1">
    <location>
        <begin position="50"/>
        <end position="101"/>
    </location>
</feature>